<dbReference type="Proteomes" id="UP001230156">
    <property type="component" value="Unassembled WGS sequence"/>
</dbReference>
<dbReference type="SUPFAM" id="SSF102114">
    <property type="entry name" value="Radical SAM enzymes"/>
    <property type="match status" value="1"/>
</dbReference>
<evidence type="ECO:0000256" key="1">
    <source>
        <dbReference type="ARBA" id="ARBA00001966"/>
    </source>
</evidence>
<evidence type="ECO:0000256" key="6">
    <source>
        <dbReference type="SAM" id="MobiDB-lite"/>
    </source>
</evidence>
<name>A0ABU0YG57_9PROT</name>
<organism evidence="9 10">
    <name type="scientific">Dongia sedimenti</name>
    <dbReference type="NCBI Taxonomy" id="3064282"/>
    <lineage>
        <taxon>Bacteria</taxon>
        <taxon>Pseudomonadati</taxon>
        <taxon>Pseudomonadota</taxon>
        <taxon>Alphaproteobacteria</taxon>
        <taxon>Rhodospirillales</taxon>
        <taxon>Dongiaceae</taxon>
        <taxon>Dongia</taxon>
    </lineage>
</organism>
<dbReference type="SFLD" id="SFLDS00029">
    <property type="entry name" value="Radical_SAM"/>
    <property type="match status" value="1"/>
</dbReference>
<evidence type="ECO:0000313" key="9">
    <source>
        <dbReference type="EMBL" id="MDQ7246706.1"/>
    </source>
</evidence>
<dbReference type="PANTHER" id="PTHR43409">
    <property type="entry name" value="ANAEROBIC MAGNESIUM-PROTOPORPHYRIN IX MONOMETHYL ESTER CYCLASE-RELATED"/>
    <property type="match status" value="1"/>
</dbReference>
<feature type="region of interest" description="Disordered" evidence="6">
    <location>
        <begin position="490"/>
        <end position="536"/>
    </location>
</feature>
<evidence type="ECO:0000256" key="5">
    <source>
        <dbReference type="ARBA" id="ARBA00023014"/>
    </source>
</evidence>
<comment type="caution">
    <text evidence="9">The sequence shown here is derived from an EMBL/GenBank/DDBJ whole genome shotgun (WGS) entry which is preliminary data.</text>
</comment>
<dbReference type="NCBIfam" id="TIGR02026">
    <property type="entry name" value="BchE"/>
    <property type="match status" value="1"/>
</dbReference>
<protein>
    <submittedName>
        <fullName evidence="9">Magnesium-protoporphyrin IX monomethyl ester anaerobic oxidative cyclase</fullName>
    </submittedName>
</protein>
<accession>A0ABU0YG57</accession>
<proteinExistence type="predicted"/>
<keyword evidence="2" id="KW-0949">S-adenosyl-L-methionine</keyword>
<dbReference type="InterPro" id="IPR058240">
    <property type="entry name" value="rSAM_sf"/>
</dbReference>
<dbReference type="RefSeq" id="WP_379954098.1">
    <property type="nucleotide sequence ID" value="NZ_JAUYVI010000001.1"/>
</dbReference>
<reference evidence="10" key="1">
    <citation type="submission" date="2023-08" db="EMBL/GenBank/DDBJ databases">
        <title>Rhodospirillaceae gen. nov., a novel taxon isolated from the Yangtze River Yuezi River estuary sludge.</title>
        <authorList>
            <person name="Ruan L."/>
        </authorList>
    </citation>
    <scope>NUCLEOTIDE SEQUENCE [LARGE SCALE GENOMIC DNA]</scope>
    <source>
        <strain evidence="10">R-7</strain>
    </source>
</reference>
<dbReference type="Pfam" id="PF04055">
    <property type="entry name" value="Radical_SAM"/>
    <property type="match status" value="1"/>
</dbReference>
<dbReference type="SMART" id="SM00729">
    <property type="entry name" value="Elp3"/>
    <property type="match status" value="1"/>
</dbReference>
<dbReference type="PANTHER" id="PTHR43409:SF13">
    <property type="entry name" value="ANAEROBIC MAGNESIUM-PROTOPORPHYRIN IX MONOMETHYL ESTER CYCLASE"/>
    <property type="match status" value="1"/>
</dbReference>
<feature type="compositionally biased region" description="Low complexity" evidence="6">
    <location>
        <begin position="506"/>
        <end position="518"/>
    </location>
</feature>
<evidence type="ECO:0000256" key="4">
    <source>
        <dbReference type="ARBA" id="ARBA00023004"/>
    </source>
</evidence>
<evidence type="ECO:0000256" key="2">
    <source>
        <dbReference type="ARBA" id="ARBA00022691"/>
    </source>
</evidence>
<evidence type="ECO:0000313" key="10">
    <source>
        <dbReference type="Proteomes" id="UP001230156"/>
    </source>
</evidence>
<keyword evidence="10" id="KW-1185">Reference proteome</keyword>
<dbReference type="InterPro" id="IPR051198">
    <property type="entry name" value="BchE-like"/>
</dbReference>
<dbReference type="InterPro" id="IPR006638">
    <property type="entry name" value="Elp3/MiaA/NifB-like_rSAM"/>
</dbReference>
<dbReference type="PROSITE" id="PS51332">
    <property type="entry name" value="B12_BINDING"/>
    <property type="match status" value="1"/>
</dbReference>
<dbReference type="Gene3D" id="3.40.50.280">
    <property type="entry name" value="Cobalamin-binding domain"/>
    <property type="match status" value="1"/>
</dbReference>
<gene>
    <name evidence="9" type="primary">bchE</name>
    <name evidence="9" type="ORF">Q8A70_03475</name>
</gene>
<feature type="domain" description="Radical SAM core" evidence="8">
    <location>
        <begin position="198"/>
        <end position="430"/>
    </location>
</feature>
<dbReference type="InterPro" id="IPR034466">
    <property type="entry name" value="Methyltransferase_Class_B"/>
</dbReference>
<evidence type="ECO:0000259" key="8">
    <source>
        <dbReference type="PROSITE" id="PS51918"/>
    </source>
</evidence>
<dbReference type="EMBL" id="JAUYVI010000001">
    <property type="protein sequence ID" value="MDQ7246706.1"/>
    <property type="molecule type" value="Genomic_DNA"/>
</dbReference>
<keyword evidence="4" id="KW-0408">Iron</keyword>
<comment type="cofactor">
    <cofactor evidence="1">
        <name>[4Fe-4S] cluster</name>
        <dbReference type="ChEBI" id="CHEBI:49883"/>
    </cofactor>
</comment>
<keyword evidence="5" id="KW-0411">Iron-sulfur</keyword>
<sequence length="536" mass="60543">MRILIINPPHPAIGSRIPDDHLPPLGLLSIAGPLIDDGHTVRLLDAEFGPMPLADIVRDALAFAPDAVLIGHSGSTSGHPSATAIFRALRPVLPAARMIYGGVFPTYHWREILAEVPEIDVIVRGEGEETARQLMAALDGGGALRDIAVADIELGHIPGIAYRRGFKAIANLAAPVIQDLDAYRVGWELIDFKRYSYWGGKRAVVVQFSRGCPHLCNYCGQRGFWTRWRHRDPKRFAAELARLHREHGVELFNFADENPTVSRIAWKAFLEALIAENVPVLLVGSTRADDIVRDADLLHLYKKAGVIRFLLGMENTDPATLKLIQKGGGTATDRQAIRELRKNGILSMATWVVGFEEERDRDYWRGMRHLLTYDPDQIQLLYVTPHRWTPYFRLAAARRVIQLDRSRWDYKHQVLATRHVPPWRVLLWVKLTEVVLQARPKALWRTYLHPDAVLRQSMRWYSQMGRRVWPYEIKNFFLRDRRTAAGPSVAAFRGAPQDAEEEALRVVRPPRAGRRTPAAPLPERPPAASGRARSSG</sequence>
<dbReference type="Pfam" id="PF02310">
    <property type="entry name" value="B12-binding"/>
    <property type="match status" value="1"/>
</dbReference>
<feature type="domain" description="B12-binding" evidence="7">
    <location>
        <begin position="9"/>
        <end position="145"/>
    </location>
</feature>
<dbReference type="InterPro" id="IPR007197">
    <property type="entry name" value="rSAM"/>
</dbReference>
<dbReference type="SFLD" id="SFLDG01082">
    <property type="entry name" value="B12-binding_domain_containing"/>
    <property type="match status" value="1"/>
</dbReference>
<evidence type="ECO:0000256" key="3">
    <source>
        <dbReference type="ARBA" id="ARBA00022723"/>
    </source>
</evidence>
<dbReference type="CDD" id="cd01335">
    <property type="entry name" value="Radical_SAM"/>
    <property type="match status" value="1"/>
</dbReference>
<keyword evidence="3" id="KW-0479">Metal-binding</keyword>
<dbReference type="InterPro" id="IPR023404">
    <property type="entry name" value="rSAM_horseshoe"/>
</dbReference>
<dbReference type="InterPro" id="IPR006158">
    <property type="entry name" value="Cobalamin-bd"/>
</dbReference>
<evidence type="ECO:0000259" key="7">
    <source>
        <dbReference type="PROSITE" id="PS51332"/>
    </source>
</evidence>
<dbReference type="Gene3D" id="3.80.30.20">
    <property type="entry name" value="tm_1862 like domain"/>
    <property type="match status" value="1"/>
</dbReference>
<dbReference type="CDD" id="cd02068">
    <property type="entry name" value="radical_SAM_B12_BD"/>
    <property type="match status" value="1"/>
</dbReference>
<dbReference type="SFLD" id="SFLDG01123">
    <property type="entry name" value="methyltransferase_(Class_B)"/>
    <property type="match status" value="1"/>
</dbReference>
<dbReference type="PROSITE" id="PS51918">
    <property type="entry name" value="RADICAL_SAM"/>
    <property type="match status" value="1"/>
</dbReference>